<evidence type="ECO:0000313" key="1">
    <source>
        <dbReference type="EMBL" id="TLK27146.1"/>
    </source>
</evidence>
<gene>
    <name evidence="1" type="ORF">FCS05_09680</name>
</gene>
<reference evidence="1 2" key="1">
    <citation type="submission" date="2019-04" db="EMBL/GenBank/DDBJ databases">
        <title>Deinococcus metalilatus MA1002 mutant No.5.</title>
        <authorList>
            <person name="Park W."/>
            <person name="Park C."/>
        </authorList>
    </citation>
    <scope>NUCLEOTIDE SEQUENCE [LARGE SCALE GENOMIC DNA]</scope>
    <source>
        <strain evidence="1 2">MA1002-m5</strain>
    </source>
</reference>
<dbReference type="Proteomes" id="UP000308000">
    <property type="component" value="Unassembled WGS sequence"/>
</dbReference>
<dbReference type="EMBL" id="VBRC01000006">
    <property type="protein sequence ID" value="TLK27146.1"/>
    <property type="molecule type" value="Genomic_DNA"/>
</dbReference>
<sequence>MSISLAVWVVVVSGMVEWTLKEYLRAHDLSVYSLVKATDGALSNTGLYNLSRGTKQVKLETLDLILTALRDLTGKDVAIGDVLRYTPPVKASGFAGEG</sequence>
<comment type="caution">
    <text evidence="1">The sequence shown here is derived from an EMBL/GenBank/DDBJ whole genome shotgun (WGS) entry which is preliminary data.</text>
</comment>
<organism evidence="1 2">
    <name type="scientific">Deinococcus metallilatus</name>
    <dbReference type="NCBI Taxonomy" id="1211322"/>
    <lineage>
        <taxon>Bacteria</taxon>
        <taxon>Thermotogati</taxon>
        <taxon>Deinococcota</taxon>
        <taxon>Deinococci</taxon>
        <taxon>Deinococcales</taxon>
        <taxon>Deinococcaceae</taxon>
        <taxon>Deinococcus</taxon>
    </lineage>
</organism>
<evidence type="ECO:0000313" key="2">
    <source>
        <dbReference type="Proteomes" id="UP000308000"/>
    </source>
</evidence>
<dbReference type="AlphaFoldDB" id="A0AAJ5F6M1"/>
<protein>
    <submittedName>
        <fullName evidence="1">Uncharacterized protein</fullName>
    </submittedName>
</protein>
<proteinExistence type="predicted"/>
<accession>A0AAJ5F6M1</accession>
<name>A0AAJ5F6M1_9DEIO</name>